<accession>A0ABS2CML0</accession>
<evidence type="ECO:0000256" key="1">
    <source>
        <dbReference type="SAM" id="MobiDB-lite"/>
    </source>
</evidence>
<dbReference type="Pfam" id="PF13620">
    <property type="entry name" value="CarboxypepD_reg"/>
    <property type="match status" value="2"/>
</dbReference>
<feature type="signal peptide" evidence="2">
    <location>
        <begin position="1"/>
        <end position="27"/>
    </location>
</feature>
<evidence type="ECO:0000256" key="2">
    <source>
        <dbReference type="SAM" id="SignalP"/>
    </source>
</evidence>
<comment type="caution">
    <text evidence="3">The sequence shown here is derived from an EMBL/GenBank/DDBJ whole genome shotgun (WGS) entry which is preliminary data.</text>
</comment>
<proteinExistence type="predicted"/>
<name>A0ABS2CML0_9MICO</name>
<gene>
    <name evidence="3" type="ORF">JQN70_12035</name>
</gene>
<evidence type="ECO:0000313" key="4">
    <source>
        <dbReference type="Proteomes" id="UP001430172"/>
    </source>
</evidence>
<reference evidence="3" key="1">
    <citation type="submission" date="2021-02" db="EMBL/GenBank/DDBJ databases">
        <title>Phycicoccus sp. MQZ13P-5T, whole genome shotgun sequence.</title>
        <authorList>
            <person name="Tuo L."/>
        </authorList>
    </citation>
    <scope>NUCLEOTIDE SEQUENCE</scope>
    <source>
        <strain evidence="3">MQZ13P-5</strain>
    </source>
</reference>
<dbReference type="RefSeq" id="WP_204131577.1">
    <property type="nucleotide sequence ID" value="NZ_JAFDVD010000012.1"/>
</dbReference>
<keyword evidence="4" id="KW-1185">Reference proteome</keyword>
<feature type="region of interest" description="Disordered" evidence="1">
    <location>
        <begin position="66"/>
        <end position="96"/>
    </location>
</feature>
<feature type="chain" id="PRO_5045603483" evidence="2">
    <location>
        <begin position="28"/>
        <end position="1093"/>
    </location>
</feature>
<dbReference type="InterPro" id="IPR013784">
    <property type="entry name" value="Carb-bd-like_fold"/>
</dbReference>
<dbReference type="Proteomes" id="UP001430172">
    <property type="component" value="Unassembled WGS sequence"/>
</dbReference>
<dbReference type="Gene3D" id="2.60.40.1120">
    <property type="entry name" value="Carboxypeptidase-like, regulatory domain"/>
    <property type="match status" value="4"/>
</dbReference>
<organism evidence="3 4">
    <name type="scientific">Phycicoccus sonneratiae</name>
    <dbReference type="NCBI Taxonomy" id="2807628"/>
    <lineage>
        <taxon>Bacteria</taxon>
        <taxon>Bacillati</taxon>
        <taxon>Actinomycetota</taxon>
        <taxon>Actinomycetes</taxon>
        <taxon>Micrococcales</taxon>
        <taxon>Intrasporangiaceae</taxon>
        <taxon>Phycicoccus</taxon>
    </lineage>
</organism>
<evidence type="ECO:0000313" key="3">
    <source>
        <dbReference type="EMBL" id="MBM6401122.1"/>
    </source>
</evidence>
<dbReference type="EMBL" id="JAFDVD010000012">
    <property type="protein sequence ID" value="MBM6401122.1"/>
    <property type="molecule type" value="Genomic_DNA"/>
</dbReference>
<dbReference type="SUPFAM" id="SSF49464">
    <property type="entry name" value="Carboxypeptidase regulatory domain-like"/>
    <property type="match status" value="3"/>
</dbReference>
<dbReference type="SUPFAM" id="SSF49478">
    <property type="entry name" value="Cna protein B-type domain"/>
    <property type="match status" value="1"/>
</dbReference>
<dbReference type="SUPFAM" id="SSF49452">
    <property type="entry name" value="Starch-binding domain-like"/>
    <property type="match status" value="1"/>
</dbReference>
<keyword evidence="2" id="KW-0732">Signal</keyword>
<protein>
    <submittedName>
        <fullName evidence="3">Carboxypeptidase regulatory-like domain-containing protein</fullName>
    </submittedName>
</protein>
<sequence>MIVKAPGRALRALVVVAALTVAQPALASAQPAGAPPSAEVVASPTAATAEPAGYVPLSPARLLDTRSTGATVDGVGKGGGSVKGGSPRSVQVTGRGGVPSSGVSAVVLNVTAVKPTVSTYITAYPDGEARPNTSNLNVVKGSVTPNLVVTKPGSTGKVAFFVAEGASDVLADVAGYFPTGGSFVPLSPGRLLDTRATGSTIDGQGKGGGALGSAGTRTVQVTGRHGIPTTGVDSVVLNVTGVKPTKGTYVTAWPAGATRPTTSNLNLLAGEVRPNLVVVKVGSGGAVSLFNNAGSVDVLADVAGWIPTGTTFRSVTPARLLDTRTTGATVDGQGKGSGAVGAAKTVDVQVTGRYGIPATGVRSVVLNVTGVTPTSTTYVTGYPAGETRPNASNLNLVTGEVRPNLVIAKVGAGGKVRLFNNAGSTHLLADVAGYVVDGSTGTPAIAGTVRQSGTSSPLAGVDVYVDDPVTGEGYTATTDASGHWSVATVAAGGYTVCFAPEGATGGSTDATGYVESCHGQNAPGDEPTVVPVTAAGGVVVDKTLTSGAAVAGKVVQETTNAKLRGVSVSVRPVQSEDQRFLNAVTVTTAADGTYRATGIAAGTYEVCFDATDALGGTSDATGYVNECYDGITEFYDGVETFLTLAPGGQRTGIDATLARGAALQGTVREDGTSKPLGGVFVNIEFSFPGDNPPWFREMVTYAETDATGHWVIKGLRAGGYSVCYEGADSSGGSATAKGHVSECHLNKSRYAPDPTLVQTTIGSALTVDAGLAIGAGITGKVVQAGGSGAPLEGVFVDAWSPSGDSEGFATTGPDGTYAIRGLAAATDVEVCFSASGASGGTSTVGYVDECFDDKQDGQVPTPVRVTAGANTTVNGALAAAGGVQGRITDATGGAPLANAEVVVHQGDRQWSDWTDDTGAYSLIGIPAGSGYVVCVSGFGATGPSPSGYVGECYDNQPFSDFEPTGTPVSVVAGQYATVDLALTRGAVVAGRVLDDSTNAPIEGVYVSAFSATLGESSQVFTEPDGTYRMDGMSARTDWVVCFDGFGLTTPSPTGYEGECHLNQPYDPTGAGVTKVSTTAGQTTTVDARLARSP</sequence>
<dbReference type="InterPro" id="IPR008969">
    <property type="entry name" value="CarboxyPept-like_regulatory"/>
</dbReference>